<sequence length="423" mass="46699">MNTWWERMGYPPFAADSEGFPRPGQVTKYFRERLQKSSGWSWSQRDLGLVLNLSEITVRKMENTDMGLDSISRRRTLVKLLGIPPLLMGLAEPPSEASASSPADSSPTGGPRVLGSPLPATRAGAIDLASARAELEQFWDQNHFDTAFHSMARMEATLNQLYRQLPFMREPQYSEACALAIGFHLIYGNLLRDLCLFEDSAEELTCALQQARALGDSSLEAEALFRRGATYLDAHDPARSLQDCLQAEALLSRCEPALVPAILIQSALAHASLASTEQERCAALRRFDKAASALPNAQAAADRFHLHMNSDRFHLDRAAALLRLARPRDALAELDMRRPDPAFKRRNLYGEILEASAYASIGLQTMAASILAEVVPQAFAIRSAVNVERIQQLSAQLKTSPAAKEPEIAHLDYVLHELLSVAH</sequence>
<feature type="region of interest" description="Disordered" evidence="1">
    <location>
        <begin position="92"/>
        <end position="116"/>
    </location>
</feature>
<protein>
    <recommendedName>
        <fullName evidence="3">HTH cro/C1-type domain-containing protein</fullName>
    </recommendedName>
</protein>
<feature type="compositionally biased region" description="Low complexity" evidence="1">
    <location>
        <begin position="92"/>
        <end position="107"/>
    </location>
</feature>
<evidence type="ECO:0008006" key="3">
    <source>
        <dbReference type="Google" id="ProtNLM"/>
    </source>
</evidence>
<evidence type="ECO:0000313" key="2">
    <source>
        <dbReference type="EMBL" id="BBH95764.1"/>
    </source>
</evidence>
<dbReference type="SUPFAM" id="SSF48452">
    <property type="entry name" value="TPR-like"/>
    <property type="match status" value="1"/>
</dbReference>
<name>A0A455T8H7_9CHLR</name>
<gene>
    <name evidence="2" type="ORF">KTA_39630</name>
</gene>
<evidence type="ECO:0000256" key="1">
    <source>
        <dbReference type="SAM" id="MobiDB-lite"/>
    </source>
</evidence>
<reference evidence="2" key="1">
    <citation type="submission" date="2018-12" db="EMBL/GenBank/DDBJ databases">
        <title>Novel natural products biosynthetic potential of the class Ktedonobacteria.</title>
        <authorList>
            <person name="Zheng Y."/>
            <person name="Saitou A."/>
            <person name="Wang C.M."/>
            <person name="Toyoda A."/>
            <person name="Minakuchi Y."/>
            <person name="Sekiguchi Y."/>
            <person name="Ueda K."/>
            <person name="Takano H."/>
            <person name="Sakai Y."/>
            <person name="Yokota A."/>
            <person name="Yabe S."/>
        </authorList>
    </citation>
    <scope>NUCLEOTIDE SEQUENCE</scope>
    <source>
        <strain evidence="2">A3-2</strain>
    </source>
</reference>
<dbReference type="EMBL" id="AP019377">
    <property type="protein sequence ID" value="BBH95764.1"/>
    <property type="molecule type" value="Genomic_DNA"/>
</dbReference>
<organism evidence="2">
    <name type="scientific">Thermogemmatispora argillosa</name>
    <dbReference type="NCBI Taxonomy" id="2045280"/>
    <lineage>
        <taxon>Bacteria</taxon>
        <taxon>Bacillati</taxon>
        <taxon>Chloroflexota</taxon>
        <taxon>Ktedonobacteria</taxon>
        <taxon>Thermogemmatisporales</taxon>
        <taxon>Thermogemmatisporaceae</taxon>
        <taxon>Thermogemmatispora</taxon>
    </lineage>
</organism>
<dbReference type="AlphaFoldDB" id="A0A455T8H7"/>
<accession>A0A455T8H7</accession>
<dbReference type="InterPro" id="IPR011990">
    <property type="entry name" value="TPR-like_helical_dom_sf"/>
</dbReference>
<proteinExistence type="predicted"/>